<evidence type="ECO:0000313" key="2">
    <source>
        <dbReference type="EnsemblPlants" id="EMT05805"/>
    </source>
</evidence>
<dbReference type="AlphaFoldDB" id="M8AVX7"/>
<dbReference type="InterPro" id="IPR005174">
    <property type="entry name" value="KIB1-4_b-propeller"/>
</dbReference>
<name>M8AVX7_AEGTA</name>
<dbReference type="Pfam" id="PF03478">
    <property type="entry name" value="Beta-prop_KIB1-4"/>
    <property type="match status" value="1"/>
</dbReference>
<evidence type="ECO:0000259" key="1">
    <source>
        <dbReference type="Pfam" id="PF03478"/>
    </source>
</evidence>
<sequence length="422" mass="47488">MAESSRSKRSMVVWSSLRMDLVRKVGDSLLATSDVVSYLDMRTVCHNWRVAIPKPPPLSGVVDRFRPRDWVMLDQEKPADRVDDVEPWPWSHDHDAGRLFLQLSTGRFLRLRVPQLEYDKNILVGTSDGLLVLGGSMGLHPARLLNPFTGDMLPFAAPIPQESMVLTAVAGSSSSPMLLFSFRDECHCERREVVYCADATSPLCQVQLEGFHVSVLSYAGHLYTVEYEGGVYKVVGTPPHYHAELIAQSSDNYAGDYFLVESAGELLVVSRRHKRVQVFRVDIERKLLKPVSNIGSRALFLGARCLSVDADKLPSVFGNCIYYLDPQLSEVRANINMYDLGTRKLERFPFEYEDHSVRSSPIRPFSIVQTLLDYCGAVPNICAQIADLKRCLCVRVLLLGPYMRVKHVNGKDLALARCWLLL</sequence>
<organism evidence="2">
    <name type="scientific">Aegilops tauschii</name>
    <name type="common">Tausch's goatgrass</name>
    <name type="synonym">Aegilops squarrosa</name>
    <dbReference type="NCBI Taxonomy" id="37682"/>
    <lineage>
        <taxon>Eukaryota</taxon>
        <taxon>Viridiplantae</taxon>
        <taxon>Streptophyta</taxon>
        <taxon>Embryophyta</taxon>
        <taxon>Tracheophyta</taxon>
        <taxon>Spermatophyta</taxon>
        <taxon>Magnoliopsida</taxon>
        <taxon>Liliopsida</taxon>
        <taxon>Poales</taxon>
        <taxon>Poaceae</taxon>
        <taxon>BOP clade</taxon>
        <taxon>Pooideae</taxon>
        <taxon>Triticodae</taxon>
        <taxon>Triticeae</taxon>
        <taxon>Triticinae</taxon>
        <taxon>Aegilops</taxon>
    </lineage>
</organism>
<accession>M8AVX7</accession>
<dbReference type="PANTHER" id="PTHR33165:SF35">
    <property type="entry name" value="DUF295 DOMAIN-CONTAINING PROTEIN"/>
    <property type="match status" value="1"/>
</dbReference>
<dbReference type="EnsemblPlants" id="EMT05805">
    <property type="protein sequence ID" value="EMT05805"/>
    <property type="gene ID" value="F775_14261"/>
</dbReference>
<proteinExistence type="predicted"/>
<feature type="domain" description="KIB1-4 beta-propeller" evidence="1">
    <location>
        <begin position="100"/>
        <end position="338"/>
    </location>
</feature>
<reference evidence="2" key="1">
    <citation type="submission" date="2015-06" db="UniProtKB">
        <authorList>
            <consortium name="EnsemblPlants"/>
        </authorList>
    </citation>
    <scope>IDENTIFICATION</scope>
</reference>
<protein>
    <recommendedName>
        <fullName evidence="1">KIB1-4 beta-propeller domain-containing protein</fullName>
    </recommendedName>
</protein>
<dbReference type="ExpressionAtlas" id="M8AVX7">
    <property type="expression patterns" value="baseline"/>
</dbReference>
<dbReference type="PANTHER" id="PTHR33165">
    <property type="entry name" value="F-BOX DOMAIN CONTAINING PROTEIN-LIKE-RELATED"/>
    <property type="match status" value="1"/>
</dbReference>